<sequence length="271" mass="30499">MLKSTSYQYLLPTRGLEDFPKDPVMEGLRKSLKSYGSQAKQQPEHLEKEKQALLHHGSDCHIAQFSVSFGQDEEVIVNVDNIADVSDKETTTASKSCSGSPSRKATGSAKKFKVSFEWETQRVPRQSDEHSGDPDKDITVIARPLCFRHISLWEATCYRSKSVFLSLLHYKDTERLRSMLFKEIPKIEDTERLRSMVFKQQPEHLEKEKQALPHHGSDCQISQFSGSFGHDEEVIINVDNIADVSDKETTIASKSCSGSPGRKAFSFDGGN</sequence>
<organism evidence="1 2">
    <name type="scientific">Populus alba</name>
    <name type="common">White poplar</name>
    <dbReference type="NCBI Taxonomy" id="43335"/>
    <lineage>
        <taxon>Eukaryota</taxon>
        <taxon>Viridiplantae</taxon>
        <taxon>Streptophyta</taxon>
        <taxon>Embryophyta</taxon>
        <taxon>Tracheophyta</taxon>
        <taxon>Spermatophyta</taxon>
        <taxon>Magnoliopsida</taxon>
        <taxon>eudicotyledons</taxon>
        <taxon>Gunneridae</taxon>
        <taxon>Pentapetalae</taxon>
        <taxon>rosids</taxon>
        <taxon>fabids</taxon>
        <taxon>Malpighiales</taxon>
        <taxon>Salicaceae</taxon>
        <taxon>Saliceae</taxon>
        <taxon>Populus</taxon>
    </lineage>
</organism>
<evidence type="ECO:0000313" key="2">
    <source>
        <dbReference type="Proteomes" id="UP000309997"/>
    </source>
</evidence>
<gene>
    <name evidence="1" type="ORF">D5086_011675</name>
</gene>
<keyword evidence="2" id="KW-1185">Reference proteome</keyword>
<accession>A0ACC4CDZ9</accession>
<reference evidence="1 2" key="1">
    <citation type="journal article" date="2024" name="Plant Biotechnol. J.">
        <title>Genome and CRISPR/Cas9 system of a widespread forest tree (Populus alba) in the world.</title>
        <authorList>
            <person name="Liu Y.J."/>
            <person name="Jiang P.F."/>
            <person name="Han X.M."/>
            <person name="Li X.Y."/>
            <person name="Wang H.M."/>
            <person name="Wang Y.J."/>
            <person name="Wang X.X."/>
            <person name="Zeng Q.Y."/>
        </authorList>
    </citation>
    <scope>NUCLEOTIDE SEQUENCE [LARGE SCALE GENOMIC DNA]</scope>
    <source>
        <strain evidence="2">cv. PAL-ZL1</strain>
    </source>
</reference>
<dbReference type="Proteomes" id="UP000309997">
    <property type="component" value="Unassembled WGS sequence"/>
</dbReference>
<comment type="caution">
    <text evidence="1">The sequence shown here is derived from an EMBL/GenBank/DDBJ whole genome shotgun (WGS) entry which is preliminary data.</text>
</comment>
<evidence type="ECO:0000313" key="1">
    <source>
        <dbReference type="EMBL" id="KAL3593035.1"/>
    </source>
</evidence>
<name>A0ACC4CDZ9_POPAL</name>
<protein>
    <submittedName>
        <fullName evidence="1">Uncharacterized protein</fullName>
    </submittedName>
</protein>
<dbReference type="EMBL" id="RCHU02000005">
    <property type="protein sequence ID" value="KAL3593035.1"/>
    <property type="molecule type" value="Genomic_DNA"/>
</dbReference>
<proteinExistence type="predicted"/>